<dbReference type="Proteomes" id="UP001457282">
    <property type="component" value="Unassembled WGS sequence"/>
</dbReference>
<dbReference type="CDD" id="cd02947">
    <property type="entry name" value="TRX_family"/>
    <property type="match status" value="1"/>
</dbReference>
<proteinExistence type="predicted"/>
<gene>
    <name evidence="1" type="ORF">M0R45_008288</name>
</gene>
<accession>A0AAW1Y1B4</accession>
<organism evidence="1 2">
    <name type="scientific">Rubus argutus</name>
    <name type="common">Southern blackberry</name>
    <dbReference type="NCBI Taxonomy" id="59490"/>
    <lineage>
        <taxon>Eukaryota</taxon>
        <taxon>Viridiplantae</taxon>
        <taxon>Streptophyta</taxon>
        <taxon>Embryophyta</taxon>
        <taxon>Tracheophyta</taxon>
        <taxon>Spermatophyta</taxon>
        <taxon>Magnoliopsida</taxon>
        <taxon>eudicotyledons</taxon>
        <taxon>Gunneridae</taxon>
        <taxon>Pentapetalae</taxon>
        <taxon>rosids</taxon>
        <taxon>fabids</taxon>
        <taxon>Rosales</taxon>
        <taxon>Rosaceae</taxon>
        <taxon>Rosoideae</taxon>
        <taxon>Rosoideae incertae sedis</taxon>
        <taxon>Rubus</taxon>
    </lineage>
</organism>
<reference evidence="1 2" key="1">
    <citation type="journal article" date="2023" name="G3 (Bethesda)">
        <title>A chromosome-length genome assembly and annotation of blackberry (Rubus argutus, cv. 'Hillquist').</title>
        <authorList>
            <person name="Bruna T."/>
            <person name="Aryal R."/>
            <person name="Dudchenko O."/>
            <person name="Sargent D.J."/>
            <person name="Mead D."/>
            <person name="Buti M."/>
            <person name="Cavallini A."/>
            <person name="Hytonen T."/>
            <person name="Andres J."/>
            <person name="Pham M."/>
            <person name="Weisz D."/>
            <person name="Mascagni F."/>
            <person name="Usai G."/>
            <person name="Natali L."/>
            <person name="Bassil N."/>
            <person name="Fernandez G.E."/>
            <person name="Lomsadze A."/>
            <person name="Armour M."/>
            <person name="Olukolu B."/>
            <person name="Poorten T."/>
            <person name="Britton C."/>
            <person name="Davik J."/>
            <person name="Ashrafi H."/>
            <person name="Aiden E.L."/>
            <person name="Borodovsky M."/>
            <person name="Worthington M."/>
        </authorList>
    </citation>
    <scope>NUCLEOTIDE SEQUENCE [LARGE SCALE GENOMIC DNA]</scope>
    <source>
        <strain evidence="1">PI 553951</strain>
    </source>
</reference>
<dbReference type="InterPro" id="IPR036249">
    <property type="entry name" value="Thioredoxin-like_sf"/>
</dbReference>
<dbReference type="AlphaFoldDB" id="A0AAW1Y1B4"/>
<dbReference type="EMBL" id="JBEDUW010000002">
    <property type="protein sequence ID" value="KAK9942634.1"/>
    <property type="molecule type" value="Genomic_DNA"/>
</dbReference>
<keyword evidence="2" id="KW-1185">Reference proteome</keyword>
<name>A0AAW1Y1B4_RUBAR</name>
<dbReference type="SUPFAM" id="SSF117281">
    <property type="entry name" value="Kelch motif"/>
    <property type="match status" value="1"/>
</dbReference>
<dbReference type="SUPFAM" id="SSF52833">
    <property type="entry name" value="Thioredoxin-like"/>
    <property type="match status" value="1"/>
</dbReference>
<evidence type="ECO:0000313" key="2">
    <source>
        <dbReference type="Proteomes" id="UP001457282"/>
    </source>
</evidence>
<dbReference type="PROSITE" id="PS00194">
    <property type="entry name" value="THIOREDOXIN_1"/>
    <property type="match status" value="1"/>
</dbReference>
<dbReference type="InterPro" id="IPR017937">
    <property type="entry name" value="Thioredoxin_CS"/>
</dbReference>
<protein>
    <submittedName>
        <fullName evidence="1">Uncharacterized protein</fullName>
    </submittedName>
</protein>
<sequence>MIDFSASWCGPCGYMKPAIHAIHLEQNQCPELELVADFKKENLPRGMCAFCKDSNELYMVGVERTLRDFDYWWFGDDDDDPTGAFSCDVFVLDSSIGKIYPAPRFNGKVYVMNFMPYFYDIGLPSFECFDSLKFSWEELPARPDCVMAGYCYHFVVGPKIYLRSPYGFYCYNVDESLWESVKTTKWQLDLSTVGYDTYDESESDSDEMEIQDRPLRAYETCSALSFHLLCRTRKRGPCRWLYS</sequence>
<comment type="caution">
    <text evidence="1">The sequence shown here is derived from an EMBL/GenBank/DDBJ whole genome shotgun (WGS) entry which is preliminary data.</text>
</comment>
<evidence type="ECO:0000313" key="1">
    <source>
        <dbReference type="EMBL" id="KAK9942634.1"/>
    </source>
</evidence>
<dbReference type="InterPro" id="IPR015915">
    <property type="entry name" value="Kelch-typ_b-propeller"/>
</dbReference>